<keyword evidence="3" id="KW-1185">Reference proteome</keyword>
<gene>
    <name evidence="2" type="ORF">TorRG33x02_276640</name>
</gene>
<evidence type="ECO:0000256" key="1">
    <source>
        <dbReference type="SAM" id="MobiDB-lite"/>
    </source>
</evidence>
<dbReference type="AlphaFoldDB" id="A0A2P5CQA8"/>
<organism evidence="2 3">
    <name type="scientific">Trema orientale</name>
    <name type="common">Charcoal tree</name>
    <name type="synonym">Celtis orientalis</name>
    <dbReference type="NCBI Taxonomy" id="63057"/>
    <lineage>
        <taxon>Eukaryota</taxon>
        <taxon>Viridiplantae</taxon>
        <taxon>Streptophyta</taxon>
        <taxon>Embryophyta</taxon>
        <taxon>Tracheophyta</taxon>
        <taxon>Spermatophyta</taxon>
        <taxon>Magnoliopsida</taxon>
        <taxon>eudicotyledons</taxon>
        <taxon>Gunneridae</taxon>
        <taxon>Pentapetalae</taxon>
        <taxon>rosids</taxon>
        <taxon>fabids</taxon>
        <taxon>Rosales</taxon>
        <taxon>Cannabaceae</taxon>
        <taxon>Trema</taxon>
    </lineage>
</organism>
<comment type="caution">
    <text evidence="2">The sequence shown here is derived from an EMBL/GenBank/DDBJ whole genome shotgun (WGS) entry which is preliminary data.</text>
</comment>
<proteinExistence type="predicted"/>
<accession>A0A2P5CQA8</accession>
<feature type="region of interest" description="Disordered" evidence="1">
    <location>
        <begin position="1"/>
        <end position="26"/>
    </location>
</feature>
<dbReference type="Proteomes" id="UP000237000">
    <property type="component" value="Unassembled WGS sequence"/>
</dbReference>
<evidence type="ECO:0000313" key="2">
    <source>
        <dbReference type="EMBL" id="PON63249.1"/>
    </source>
</evidence>
<sequence length="115" mass="12914">MEHRRRRDGGADGSAARQRPMEVREPATHNVDSWGLRVEVGRAVCVCECVLEVGGGGLGWVSDRREVGEGVCLVGERNCSDSDQPCRHQQFEFGNFIHFLHMSVRIGYFGMCYIK</sequence>
<dbReference type="InParanoid" id="A0A2P5CQA8"/>
<protein>
    <submittedName>
        <fullName evidence="2">Uncharacterized protein</fullName>
    </submittedName>
</protein>
<dbReference type="EMBL" id="JXTC01000339">
    <property type="protein sequence ID" value="PON63249.1"/>
    <property type="molecule type" value="Genomic_DNA"/>
</dbReference>
<evidence type="ECO:0000313" key="3">
    <source>
        <dbReference type="Proteomes" id="UP000237000"/>
    </source>
</evidence>
<reference evidence="3" key="1">
    <citation type="submission" date="2016-06" db="EMBL/GenBank/DDBJ databases">
        <title>Parallel loss of symbiosis genes in relatives of nitrogen-fixing non-legume Parasponia.</title>
        <authorList>
            <person name="Van Velzen R."/>
            <person name="Holmer R."/>
            <person name="Bu F."/>
            <person name="Rutten L."/>
            <person name="Van Zeijl A."/>
            <person name="Liu W."/>
            <person name="Santuari L."/>
            <person name="Cao Q."/>
            <person name="Sharma T."/>
            <person name="Shen D."/>
            <person name="Roswanjaya Y."/>
            <person name="Wardhani T."/>
            <person name="Kalhor M.S."/>
            <person name="Jansen J."/>
            <person name="Van den Hoogen J."/>
            <person name="Gungor B."/>
            <person name="Hartog M."/>
            <person name="Hontelez J."/>
            <person name="Verver J."/>
            <person name="Yang W.-C."/>
            <person name="Schijlen E."/>
            <person name="Repin R."/>
            <person name="Schilthuizen M."/>
            <person name="Schranz E."/>
            <person name="Heidstra R."/>
            <person name="Miyata K."/>
            <person name="Fedorova E."/>
            <person name="Kohlen W."/>
            <person name="Bisseling T."/>
            <person name="Smit S."/>
            <person name="Geurts R."/>
        </authorList>
    </citation>
    <scope>NUCLEOTIDE SEQUENCE [LARGE SCALE GENOMIC DNA]</scope>
    <source>
        <strain evidence="3">cv. RG33-2</strain>
    </source>
</reference>
<name>A0A2P5CQA8_TREOI</name>